<name>A0AAJ4XLH6_9BASI</name>
<reference evidence="1" key="1">
    <citation type="submission" date="2023-10" db="EMBL/GenBank/DDBJ databases">
        <authorList>
            <person name="Guldener U."/>
        </authorList>
    </citation>
    <scope>NUCLEOTIDE SEQUENCE</scope>
    <source>
        <strain evidence="1">Mp4</strain>
    </source>
</reference>
<accession>A0AAJ4XLH6</accession>
<evidence type="ECO:0000313" key="1">
    <source>
        <dbReference type="EMBL" id="SNX84544.1"/>
    </source>
</evidence>
<evidence type="ECO:0000313" key="2">
    <source>
        <dbReference type="Proteomes" id="UP001294444"/>
    </source>
</evidence>
<sequence>MELQGKEGEWGWLIEVRVPSSKVKSSWIGSRNRPSPGSLLKRGVVDDLPNGSWLLAWCLDVVACIGGSLGKLIGLFITVDANVAWDPYNHNTMEMGKVLDDRGVGITGGPRTNGSNCSLVVAEDVCALWGRAPTLWTTVGGALTLAPDTFLQPLAPVFLEVVNCII</sequence>
<keyword evidence="2" id="KW-1185">Reference proteome</keyword>
<proteinExistence type="predicted"/>
<protein>
    <submittedName>
        <fullName evidence="1">Uncharacterized protein</fullName>
    </submittedName>
</protein>
<dbReference type="AlphaFoldDB" id="A0AAJ4XLH6"/>
<gene>
    <name evidence="1" type="ORF">MEPE_03253</name>
</gene>
<organism evidence="1 2">
    <name type="scientific">Melanopsichium pennsylvanicum</name>
    <dbReference type="NCBI Taxonomy" id="63383"/>
    <lineage>
        <taxon>Eukaryota</taxon>
        <taxon>Fungi</taxon>
        <taxon>Dikarya</taxon>
        <taxon>Basidiomycota</taxon>
        <taxon>Ustilaginomycotina</taxon>
        <taxon>Ustilaginomycetes</taxon>
        <taxon>Ustilaginales</taxon>
        <taxon>Ustilaginaceae</taxon>
        <taxon>Melanopsichium</taxon>
    </lineage>
</organism>
<dbReference type="EMBL" id="OAPG01000007">
    <property type="protein sequence ID" value="SNX84544.1"/>
    <property type="molecule type" value="Genomic_DNA"/>
</dbReference>
<dbReference type="Proteomes" id="UP001294444">
    <property type="component" value="Unassembled WGS sequence"/>
</dbReference>
<comment type="caution">
    <text evidence="1">The sequence shown here is derived from an EMBL/GenBank/DDBJ whole genome shotgun (WGS) entry which is preliminary data.</text>
</comment>